<feature type="compositionally biased region" description="Basic and acidic residues" evidence="1">
    <location>
        <begin position="32"/>
        <end position="41"/>
    </location>
</feature>
<reference evidence="2" key="1">
    <citation type="submission" date="2016-05" db="EMBL/GenBank/DDBJ databases">
        <authorList>
            <person name="Lavstsen T."/>
            <person name="Jespersen J.S."/>
        </authorList>
    </citation>
    <scope>NUCLEOTIDE SEQUENCE</scope>
    <source>
        <tissue evidence="2">Brain</tissue>
    </source>
</reference>
<gene>
    <name evidence="2" type="primary">Nfu_g_1_010144</name>
</gene>
<protein>
    <submittedName>
        <fullName evidence="2">Uncharacterized protein</fullName>
    </submittedName>
</protein>
<sequence length="121" mass="14111">MVPEVVCMCEFFPHHPSSSFCAEPEWNHYRNRKEKEKKTDRPVGNTSVTSSSDRHWTSACHFPAERRGGRRRREEESERERGKEGGLRFKSNQILKNKKAPFEPFFSSFFNCAEVKSSALL</sequence>
<dbReference type="AlphaFoldDB" id="A0A1A8FJQ6"/>
<evidence type="ECO:0000313" key="2">
    <source>
        <dbReference type="EMBL" id="SBQ58996.1"/>
    </source>
</evidence>
<accession>A0A1A8FJQ6</accession>
<evidence type="ECO:0000256" key="1">
    <source>
        <dbReference type="SAM" id="MobiDB-lite"/>
    </source>
</evidence>
<organism evidence="2">
    <name type="scientific">Nothobranchius korthausae</name>
    <dbReference type="NCBI Taxonomy" id="1143690"/>
    <lineage>
        <taxon>Eukaryota</taxon>
        <taxon>Metazoa</taxon>
        <taxon>Chordata</taxon>
        <taxon>Craniata</taxon>
        <taxon>Vertebrata</taxon>
        <taxon>Euteleostomi</taxon>
        <taxon>Actinopterygii</taxon>
        <taxon>Neopterygii</taxon>
        <taxon>Teleostei</taxon>
        <taxon>Neoteleostei</taxon>
        <taxon>Acanthomorphata</taxon>
        <taxon>Ovalentaria</taxon>
        <taxon>Atherinomorphae</taxon>
        <taxon>Cyprinodontiformes</taxon>
        <taxon>Nothobranchiidae</taxon>
        <taxon>Nothobranchius</taxon>
    </lineage>
</organism>
<feature type="compositionally biased region" description="Basic and acidic residues" evidence="1">
    <location>
        <begin position="63"/>
        <end position="87"/>
    </location>
</feature>
<dbReference type="EMBL" id="HAEB01012469">
    <property type="protein sequence ID" value="SBQ58996.1"/>
    <property type="molecule type" value="Transcribed_RNA"/>
</dbReference>
<feature type="region of interest" description="Disordered" evidence="1">
    <location>
        <begin position="32"/>
        <end position="89"/>
    </location>
</feature>
<proteinExistence type="predicted"/>
<reference evidence="2" key="2">
    <citation type="submission" date="2016-06" db="EMBL/GenBank/DDBJ databases">
        <title>The genome of a short-lived fish provides insights into sex chromosome evolution and the genetic control of aging.</title>
        <authorList>
            <person name="Reichwald K."/>
            <person name="Felder M."/>
            <person name="Petzold A."/>
            <person name="Koch P."/>
            <person name="Groth M."/>
            <person name="Platzer M."/>
        </authorList>
    </citation>
    <scope>NUCLEOTIDE SEQUENCE</scope>
    <source>
        <tissue evidence="2">Brain</tissue>
    </source>
</reference>
<name>A0A1A8FJQ6_9TELE</name>